<dbReference type="EMBL" id="AODF01000008">
    <property type="protein sequence ID" value="EUJ33052.1"/>
    <property type="molecule type" value="Genomic_DNA"/>
</dbReference>
<comment type="function">
    <text evidence="1">Catalyzes the insertion of molybdate into adenylated molybdopterin with the concomitant release of AMP.</text>
</comment>
<keyword evidence="4" id="KW-1185">Reference proteome</keyword>
<comment type="similarity">
    <text evidence="1">Belongs to the MoeA family.</text>
</comment>
<keyword evidence="1" id="KW-0501">Molybdenum cofactor biosynthesis</keyword>
<dbReference type="PANTHER" id="PTHR10192:SF5">
    <property type="entry name" value="GEPHYRIN"/>
    <property type="match status" value="1"/>
</dbReference>
<reference evidence="3 4" key="1">
    <citation type="journal article" date="2014" name="Int. J. Syst. Evol. Microbiol.">
        <title>Listeria floridensis sp. nov., Listeria aquatica sp. nov., Listeria cornellensis sp. nov., Listeria riparia sp. nov. and Listeria grandensis sp. nov., from agricultural and natural environments.</title>
        <authorList>
            <person name="den Bakker H.C."/>
            <person name="Warchocki S."/>
            <person name="Wright E.M."/>
            <person name="Allred A.F."/>
            <person name="Ahlstrom C."/>
            <person name="Manuel C.S."/>
            <person name="Stasiewicz M.J."/>
            <person name="Burrell A."/>
            <person name="Roof S."/>
            <person name="Strawn L."/>
            <person name="Fortes E.D."/>
            <person name="Nightingale K.K."/>
            <person name="Kephart D."/>
            <person name="Wiedmann M."/>
        </authorList>
    </citation>
    <scope>NUCLEOTIDE SEQUENCE [LARGE SCALE GENOMIC DNA]</scope>
    <source>
        <strain evidence="3 4">FSL S10-1187</strain>
    </source>
</reference>
<gene>
    <name evidence="3" type="ORF">MFLO_05635</name>
</gene>
<protein>
    <recommendedName>
        <fullName evidence="1">Molybdopterin molybdenumtransferase</fullName>
        <ecNumber evidence="1">2.10.1.1</ecNumber>
    </recommendedName>
</protein>
<comment type="pathway">
    <text evidence="1">Cofactor biosynthesis; molybdopterin biosynthesis.</text>
</comment>
<dbReference type="SMART" id="SM00852">
    <property type="entry name" value="MoCF_biosynth"/>
    <property type="match status" value="1"/>
</dbReference>
<dbReference type="InterPro" id="IPR038987">
    <property type="entry name" value="MoeA-like"/>
</dbReference>
<organism evidence="3 4">
    <name type="scientific">Listeria floridensis FSL S10-1187</name>
    <dbReference type="NCBI Taxonomy" id="1265817"/>
    <lineage>
        <taxon>Bacteria</taxon>
        <taxon>Bacillati</taxon>
        <taxon>Bacillota</taxon>
        <taxon>Bacilli</taxon>
        <taxon>Bacillales</taxon>
        <taxon>Listeriaceae</taxon>
        <taxon>Listeria</taxon>
    </lineage>
</organism>
<dbReference type="InterPro" id="IPR036135">
    <property type="entry name" value="MoeA_linker/N_sf"/>
</dbReference>
<keyword evidence="1" id="KW-0479">Metal-binding</keyword>
<sequence length="186" mass="20433">MINTQPSSNITEIGAEFKEGDLLLPKGHLLNAGSISLLASFGLTKALVIPKPKVAILSTGSELVEAGEKLPDGKIYNSNEPLLVGLVEEYGGEVVFHEALQDDYQATLKRLKDIAETVDLILTTGGVSVGDFDFMAEIARSEAKMLFNKIQMRPGSPTTAMLFEKKITHCAFWKSRSLLYRFPFIR</sequence>
<keyword evidence="1" id="KW-0460">Magnesium</keyword>
<dbReference type="EC" id="2.10.1.1" evidence="1"/>
<dbReference type="PANTHER" id="PTHR10192">
    <property type="entry name" value="MOLYBDOPTERIN BIOSYNTHESIS PROTEIN"/>
    <property type="match status" value="1"/>
</dbReference>
<comment type="caution">
    <text evidence="3">The sequence shown here is derived from an EMBL/GenBank/DDBJ whole genome shotgun (WGS) entry which is preliminary data.</text>
</comment>
<evidence type="ECO:0000313" key="4">
    <source>
        <dbReference type="Proteomes" id="UP000019249"/>
    </source>
</evidence>
<evidence type="ECO:0000256" key="1">
    <source>
        <dbReference type="RuleBase" id="RU365090"/>
    </source>
</evidence>
<keyword evidence="1" id="KW-0808">Transferase</keyword>
<dbReference type="Proteomes" id="UP000019249">
    <property type="component" value="Unassembled WGS sequence"/>
</dbReference>
<dbReference type="InterPro" id="IPR036425">
    <property type="entry name" value="MoaB/Mog-like_dom_sf"/>
</dbReference>
<comment type="catalytic activity">
    <reaction evidence="1">
        <text>adenylyl-molybdopterin + molybdate = Mo-molybdopterin + AMP + H(+)</text>
        <dbReference type="Rhea" id="RHEA:35047"/>
        <dbReference type="ChEBI" id="CHEBI:15378"/>
        <dbReference type="ChEBI" id="CHEBI:36264"/>
        <dbReference type="ChEBI" id="CHEBI:62727"/>
        <dbReference type="ChEBI" id="CHEBI:71302"/>
        <dbReference type="ChEBI" id="CHEBI:456215"/>
    </reaction>
</comment>
<dbReference type="InterPro" id="IPR001453">
    <property type="entry name" value="MoaB/Mog_dom"/>
</dbReference>
<dbReference type="Gene3D" id="3.40.980.10">
    <property type="entry name" value="MoaB/Mog-like domain"/>
    <property type="match status" value="1"/>
</dbReference>
<comment type="cofactor">
    <cofactor evidence="1">
        <name>Mg(2+)</name>
        <dbReference type="ChEBI" id="CHEBI:18420"/>
    </cofactor>
</comment>
<keyword evidence="1" id="KW-0500">Molybdenum</keyword>
<name>A0ABN0RGS3_9LIST</name>
<dbReference type="SUPFAM" id="SSF63882">
    <property type="entry name" value="MoeA N-terminal region -like"/>
    <property type="match status" value="1"/>
</dbReference>
<feature type="domain" description="MoaB/Mog" evidence="2">
    <location>
        <begin position="55"/>
        <end position="181"/>
    </location>
</feature>
<evidence type="ECO:0000313" key="3">
    <source>
        <dbReference type="EMBL" id="EUJ33052.1"/>
    </source>
</evidence>
<accession>A0ABN0RGS3</accession>
<evidence type="ECO:0000259" key="2">
    <source>
        <dbReference type="SMART" id="SM00852"/>
    </source>
</evidence>
<dbReference type="Pfam" id="PF00994">
    <property type="entry name" value="MoCF_biosynth"/>
    <property type="match status" value="1"/>
</dbReference>
<dbReference type="SUPFAM" id="SSF53218">
    <property type="entry name" value="Molybdenum cofactor biosynthesis proteins"/>
    <property type="match status" value="1"/>
</dbReference>
<proteinExistence type="inferred from homology"/>